<evidence type="ECO:0000256" key="1">
    <source>
        <dbReference type="ARBA" id="ARBA00022631"/>
    </source>
</evidence>
<dbReference type="OrthoDB" id="5243781at2"/>
<dbReference type="SUPFAM" id="SSF158694">
    <property type="entry name" value="UraD-Like"/>
    <property type="match status" value="1"/>
</dbReference>
<organism evidence="4 5">
    <name type="scientific">Hoyosella altamirensis</name>
    <dbReference type="NCBI Taxonomy" id="616997"/>
    <lineage>
        <taxon>Bacteria</taxon>
        <taxon>Bacillati</taxon>
        <taxon>Actinomycetota</taxon>
        <taxon>Actinomycetes</taxon>
        <taxon>Mycobacteriales</taxon>
        <taxon>Hoyosellaceae</taxon>
        <taxon>Hoyosella</taxon>
    </lineage>
</organism>
<evidence type="ECO:0000259" key="3">
    <source>
        <dbReference type="Pfam" id="PF09349"/>
    </source>
</evidence>
<dbReference type="InterPro" id="IPR018020">
    <property type="entry name" value="OHCU_decarboxylase"/>
</dbReference>
<gene>
    <name evidence="4" type="ORF">FHU29_003929</name>
</gene>
<accession>A0A839RUF7</accession>
<dbReference type="RefSeq" id="WP_064438511.1">
    <property type="nucleotide sequence ID" value="NZ_BDDI01000001.1"/>
</dbReference>
<evidence type="ECO:0000313" key="5">
    <source>
        <dbReference type="Proteomes" id="UP000567922"/>
    </source>
</evidence>
<dbReference type="Gene3D" id="1.10.3330.10">
    <property type="entry name" value="Oxo-4-hydroxy-4-carboxy-5-ureidoimidazoline decarboxylase"/>
    <property type="match status" value="1"/>
</dbReference>
<reference evidence="4 5" key="1">
    <citation type="submission" date="2020-08" db="EMBL/GenBank/DDBJ databases">
        <title>Sequencing the genomes of 1000 actinobacteria strains.</title>
        <authorList>
            <person name="Klenk H.-P."/>
        </authorList>
    </citation>
    <scope>NUCLEOTIDE SEQUENCE [LARGE SCALE GENOMIC DNA]</scope>
    <source>
        <strain evidence="4 5">DSM 45258</strain>
    </source>
</reference>
<comment type="caution">
    <text evidence="4">The sequence shown here is derived from an EMBL/GenBank/DDBJ whole genome shotgun (WGS) entry which is preliminary data.</text>
</comment>
<name>A0A839RUF7_9ACTN</name>
<sequence>MTIAHFNALSAERAAAMISRCASIPRWVDTIVARRPFPSVDRLLEFAERASMCWTPDEVAAALAKHPQISERVASMTGRADGSVAGTGPQSPAAQSHELRTLAMHRMEWLFGT</sequence>
<feature type="region of interest" description="Disordered" evidence="2">
    <location>
        <begin position="76"/>
        <end position="95"/>
    </location>
</feature>
<dbReference type="GO" id="GO:0006144">
    <property type="term" value="P:purine nucleobase metabolic process"/>
    <property type="evidence" value="ECO:0007669"/>
    <property type="project" value="UniProtKB-KW"/>
</dbReference>
<evidence type="ECO:0000256" key="2">
    <source>
        <dbReference type="SAM" id="MobiDB-lite"/>
    </source>
</evidence>
<keyword evidence="1" id="KW-0659">Purine metabolism</keyword>
<dbReference type="EC" id="4.1.1.97" evidence="4"/>
<protein>
    <submittedName>
        <fullName evidence="4">2-oxo-4-hydroxy-4-carboxy-5-ureidoimidazoline decarboxylase</fullName>
        <ecNumber evidence="4">4.1.1.97</ecNumber>
    </submittedName>
</protein>
<dbReference type="InterPro" id="IPR036778">
    <property type="entry name" value="OHCU_decarboxylase_sf"/>
</dbReference>
<dbReference type="AlphaFoldDB" id="A0A839RUF7"/>
<proteinExistence type="predicted"/>
<dbReference type="EMBL" id="JACHWS010000004">
    <property type="protein sequence ID" value="MBB3039441.1"/>
    <property type="molecule type" value="Genomic_DNA"/>
</dbReference>
<evidence type="ECO:0000313" key="4">
    <source>
        <dbReference type="EMBL" id="MBB3039441.1"/>
    </source>
</evidence>
<dbReference type="Pfam" id="PF09349">
    <property type="entry name" value="OHCU_decarbox"/>
    <property type="match status" value="1"/>
</dbReference>
<keyword evidence="4" id="KW-0456">Lyase</keyword>
<keyword evidence="5" id="KW-1185">Reference proteome</keyword>
<dbReference type="GO" id="GO:0051997">
    <property type="term" value="F:2-oxo-4-hydroxy-4-carboxy-5-ureidoimidazoline decarboxylase activity"/>
    <property type="evidence" value="ECO:0007669"/>
    <property type="project" value="UniProtKB-EC"/>
</dbReference>
<feature type="domain" description="Oxo-4-hydroxy-4-carboxy-5-ureidoimidazoline decarboxylase" evidence="3">
    <location>
        <begin position="7"/>
        <end position="101"/>
    </location>
</feature>
<dbReference type="Proteomes" id="UP000567922">
    <property type="component" value="Unassembled WGS sequence"/>
</dbReference>